<dbReference type="AlphaFoldDB" id="A0A3P7KDE0"/>
<keyword evidence="1" id="KW-0732">Signal</keyword>
<dbReference type="Proteomes" id="UP000270094">
    <property type="component" value="Unassembled WGS sequence"/>
</dbReference>
<gene>
    <name evidence="2" type="ORF">SVUK_LOCUS910</name>
</gene>
<evidence type="ECO:0000313" key="2">
    <source>
        <dbReference type="EMBL" id="VDM65912.1"/>
    </source>
</evidence>
<sequence length="158" mass="17457">MIRLLFVWILLIAIICVQAKLTCTKCPFHIEPKGHTKCTETCQGDVCYIVVNRFYNGTKIAGCIDLYEGEKFETPAVCYRQDHQTSCACTTKDFCNSPTSPIADFKFQETKILDGHQLQPLVGGAGHSDQASLATIKPSGDVDTAGVKNRYVGPYNFI</sequence>
<reference evidence="2 3" key="1">
    <citation type="submission" date="2018-11" db="EMBL/GenBank/DDBJ databases">
        <authorList>
            <consortium name="Pathogen Informatics"/>
        </authorList>
    </citation>
    <scope>NUCLEOTIDE SEQUENCE [LARGE SCALE GENOMIC DNA]</scope>
</reference>
<keyword evidence="3" id="KW-1185">Reference proteome</keyword>
<feature type="chain" id="PRO_5018113882" description="Activin types I and II receptor domain-containing protein" evidence="1">
    <location>
        <begin position="20"/>
        <end position="158"/>
    </location>
</feature>
<protein>
    <recommendedName>
        <fullName evidence="4">Activin types I and II receptor domain-containing protein</fullName>
    </recommendedName>
</protein>
<name>A0A3P7KDE0_STRVU</name>
<proteinExistence type="predicted"/>
<accession>A0A3P7KDE0</accession>
<dbReference type="EMBL" id="UYYB01001658">
    <property type="protein sequence ID" value="VDM65912.1"/>
    <property type="molecule type" value="Genomic_DNA"/>
</dbReference>
<feature type="signal peptide" evidence="1">
    <location>
        <begin position="1"/>
        <end position="19"/>
    </location>
</feature>
<evidence type="ECO:0008006" key="4">
    <source>
        <dbReference type="Google" id="ProtNLM"/>
    </source>
</evidence>
<dbReference type="OrthoDB" id="5843041at2759"/>
<organism evidence="2 3">
    <name type="scientific">Strongylus vulgaris</name>
    <name type="common">Blood worm</name>
    <dbReference type="NCBI Taxonomy" id="40348"/>
    <lineage>
        <taxon>Eukaryota</taxon>
        <taxon>Metazoa</taxon>
        <taxon>Ecdysozoa</taxon>
        <taxon>Nematoda</taxon>
        <taxon>Chromadorea</taxon>
        <taxon>Rhabditida</taxon>
        <taxon>Rhabditina</taxon>
        <taxon>Rhabditomorpha</taxon>
        <taxon>Strongyloidea</taxon>
        <taxon>Strongylidae</taxon>
        <taxon>Strongylus</taxon>
    </lineage>
</organism>
<evidence type="ECO:0000256" key="1">
    <source>
        <dbReference type="SAM" id="SignalP"/>
    </source>
</evidence>
<evidence type="ECO:0000313" key="3">
    <source>
        <dbReference type="Proteomes" id="UP000270094"/>
    </source>
</evidence>